<protein>
    <submittedName>
        <fullName evidence="3">Por secretion system C-terminal sorting domain-containing protein</fullName>
    </submittedName>
</protein>
<feature type="non-terminal residue" evidence="3">
    <location>
        <position position="1"/>
    </location>
</feature>
<organism evidence="3 4">
    <name type="scientific">Siphonobacter aquaeclarae</name>
    <dbReference type="NCBI Taxonomy" id="563176"/>
    <lineage>
        <taxon>Bacteria</taxon>
        <taxon>Pseudomonadati</taxon>
        <taxon>Bacteroidota</taxon>
        <taxon>Cytophagia</taxon>
        <taxon>Cytophagales</taxon>
        <taxon>Cytophagaceae</taxon>
        <taxon>Siphonobacter</taxon>
    </lineage>
</organism>
<evidence type="ECO:0000259" key="2">
    <source>
        <dbReference type="Pfam" id="PF19076"/>
    </source>
</evidence>
<dbReference type="InterPro" id="IPR013783">
    <property type="entry name" value="Ig-like_fold"/>
</dbReference>
<keyword evidence="4" id="KW-1185">Reference proteome</keyword>
<evidence type="ECO:0000313" key="3">
    <source>
        <dbReference type="EMBL" id="SDN09496.1"/>
    </source>
</evidence>
<dbReference type="OrthoDB" id="910074at2"/>
<feature type="domain" description="CshA" evidence="2">
    <location>
        <begin position="16"/>
        <end position="70"/>
    </location>
</feature>
<evidence type="ECO:0000256" key="1">
    <source>
        <dbReference type="SAM" id="MobiDB-lite"/>
    </source>
</evidence>
<feature type="region of interest" description="Disordered" evidence="1">
    <location>
        <begin position="1"/>
        <end position="29"/>
    </location>
</feature>
<dbReference type="Pfam" id="PF19076">
    <property type="entry name" value="CshA_repeat"/>
    <property type="match status" value="1"/>
</dbReference>
<dbReference type="EMBL" id="FNGS01000014">
    <property type="protein sequence ID" value="SDN09496.1"/>
    <property type="molecule type" value="Genomic_DNA"/>
</dbReference>
<dbReference type="AlphaFoldDB" id="A0A1G9YM35"/>
<dbReference type="NCBIfam" id="TIGR04183">
    <property type="entry name" value="Por_Secre_tail"/>
    <property type="match status" value="1"/>
</dbReference>
<evidence type="ECO:0000313" key="4">
    <source>
        <dbReference type="Proteomes" id="UP000198901"/>
    </source>
</evidence>
<gene>
    <name evidence="3" type="ORF">SAMN04488090_4962</name>
</gene>
<feature type="compositionally biased region" description="Low complexity" evidence="1">
    <location>
        <begin position="1"/>
        <end position="18"/>
    </location>
</feature>
<accession>A0A1G9YM35</accession>
<dbReference type="RefSeq" id="WP_093209170.1">
    <property type="nucleotide sequence ID" value="NZ_FNGS01000014.1"/>
</dbReference>
<sequence length="258" mass="28148">ADGSQATTSNTSVALTTTGLPAGSTLSGNTVTVPGQGTWTYDPATGNLTFDPETGFASDPTPITYTLTETATGLTSNGTVTVDFDSPTPVTLISFRGTDTPNGAELVWVTSEERNFDRFEIQRANDDELHFAAIGTVRGGKTNYRYTDASKGSGTVYYRLKMIDQDGTSSYSRVVSMQRVYLGTVYPNPSKDWSVFLDVDRVDYYRITNLKGQEIDASVSRKGSQIQVTIGRNNPAGMYLLTYQINHLRTRVKVILTE</sequence>
<proteinExistence type="predicted"/>
<dbReference type="Proteomes" id="UP000198901">
    <property type="component" value="Unassembled WGS sequence"/>
</dbReference>
<dbReference type="Gene3D" id="2.60.40.10">
    <property type="entry name" value="Immunoglobulins"/>
    <property type="match status" value="1"/>
</dbReference>
<name>A0A1G9YM35_9BACT</name>
<dbReference type="STRING" id="563176.SAMN04488090_4962"/>
<dbReference type="InterPro" id="IPR026444">
    <property type="entry name" value="Secre_tail"/>
</dbReference>
<dbReference type="InterPro" id="IPR026395">
    <property type="entry name" value="CshA_fibril"/>
</dbReference>
<reference evidence="3 4" key="1">
    <citation type="submission" date="2016-10" db="EMBL/GenBank/DDBJ databases">
        <authorList>
            <person name="de Groot N.N."/>
        </authorList>
    </citation>
    <scope>NUCLEOTIDE SEQUENCE [LARGE SCALE GENOMIC DNA]</scope>
    <source>
        <strain evidence="3 4">DSM 21668</strain>
    </source>
</reference>